<feature type="domain" description="VOC" evidence="1">
    <location>
        <begin position="10"/>
        <end position="128"/>
    </location>
</feature>
<reference evidence="2 3" key="1">
    <citation type="journal article" date="2015" name="Stand. Genomic Sci.">
        <title>Genomic Encyclopedia of Bacterial and Archaeal Type Strains, Phase III: the genomes of soil and plant-associated and newly described type strains.</title>
        <authorList>
            <person name="Whitman W.B."/>
            <person name="Woyke T."/>
            <person name="Klenk H.P."/>
            <person name="Zhou Y."/>
            <person name="Lilburn T.G."/>
            <person name="Beck B.J."/>
            <person name="De Vos P."/>
            <person name="Vandamme P."/>
            <person name="Eisen J.A."/>
            <person name="Garrity G."/>
            <person name="Hugenholtz P."/>
            <person name="Kyrpides N.C."/>
        </authorList>
    </citation>
    <scope>NUCLEOTIDE SEQUENCE [LARGE SCALE GENOMIC DNA]</scope>
    <source>
        <strain evidence="2 3">VKM Ac-2538</strain>
    </source>
</reference>
<dbReference type="InterPro" id="IPR029068">
    <property type="entry name" value="Glyas_Bleomycin-R_OHBP_Dase"/>
</dbReference>
<evidence type="ECO:0000313" key="2">
    <source>
        <dbReference type="EMBL" id="TCO27800.1"/>
    </source>
</evidence>
<dbReference type="Gene3D" id="3.30.720.120">
    <property type="match status" value="1"/>
</dbReference>
<dbReference type="Proteomes" id="UP000295818">
    <property type="component" value="Unassembled WGS sequence"/>
</dbReference>
<dbReference type="SUPFAM" id="SSF54593">
    <property type="entry name" value="Glyoxalase/Bleomycin resistance protein/Dihydroxybiphenyl dioxygenase"/>
    <property type="match status" value="1"/>
</dbReference>
<dbReference type="InterPro" id="IPR004360">
    <property type="entry name" value="Glyas_Fos-R_dOase_dom"/>
</dbReference>
<proteinExistence type="predicted"/>
<dbReference type="PROSITE" id="PS51819">
    <property type="entry name" value="VOC"/>
    <property type="match status" value="1"/>
</dbReference>
<keyword evidence="3" id="KW-1185">Reference proteome</keyword>
<sequence length="165" mass="17967">MTTKSNNPGGKGTVTPYVSVRGATAWLEFVESTFETEKAFRVFNEDGTIGHAEVTVGDSVLMAFDARPDWPATPSLLSVYVDDVDGVLARALEAGATVVTELTTSRIVGDRGCRIKDPQGNIWWLQTHLYDVDPATLPELFADPAEAAAMKALQDSFDAEMRSRR</sequence>
<evidence type="ECO:0000259" key="1">
    <source>
        <dbReference type="PROSITE" id="PS51819"/>
    </source>
</evidence>
<organism evidence="2 3">
    <name type="scientific">Kribbella orskensis</name>
    <dbReference type="NCBI Taxonomy" id="2512216"/>
    <lineage>
        <taxon>Bacteria</taxon>
        <taxon>Bacillati</taxon>
        <taxon>Actinomycetota</taxon>
        <taxon>Actinomycetes</taxon>
        <taxon>Propionibacteriales</taxon>
        <taxon>Kribbellaceae</taxon>
        <taxon>Kribbella</taxon>
    </lineage>
</organism>
<dbReference type="Gene3D" id="3.30.720.110">
    <property type="match status" value="1"/>
</dbReference>
<dbReference type="Pfam" id="PF00903">
    <property type="entry name" value="Glyoxalase"/>
    <property type="match status" value="1"/>
</dbReference>
<protein>
    <submittedName>
        <fullName evidence="2">Glyoxalase superfamily protein PhnB</fullName>
    </submittedName>
</protein>
<dbReference type="PANTHER" id="PTHR34109:SF1">
    <property type="entry name" value="VOC DOMAIN-CONTAINING PROTEIN"/>
    <property type="match status" value="1"/>
</dbReference>
<dbReference type="CDD" id="cd07246">
    <property type="entry name" value="VOC_like"/>
    <property type="match status" value="1"/>
</dbReference>
<accession>A0ABY2BQT3</accession>
<gene>
    <name evidence="2" type="ORF">EV644_103504</name>
</gene>
<comment type="caution">
    <text evidence="2">The sequence shown here is derived from an EMBL/GenBank/DDBJ whole genome shotgun (WGS) entry which is preliminary data.</text>
</comment>
<dbReference type="InterPro" id="IPR037523">
    <property type="entry name" value="VOC_core"/>
</dbReference>
<dbReference type="EMBL" id="SLWM01000003">
    <property type="protein sequence ID" value="TCO27800.1"/>
    <property type="molecule type" value="Genomic_DNA"/>
</dbReference>
<evidence type="ECO:0000313" key="3">
    <source>
        <dbReference type="Proteomes" id="UP000295818"/>
    </source>
</evidence>
<name>A0ABY2BQT3_9ACTN</name>
<dbReference type="RefSeq" id="WP_132191735.1">
    <property type="nucleotide sequence ID" value="NZ_SLWM01000003.1"/>
</dbReference>
<dbReference type="PANTHER" id="PTHR34109">
    <property type="entry name" value="BNAUNNG04460D PROTEIN-RELATED"/>
    <property type="match status" value="1"/>
</dbReference>